<dbReference type="RefSeq" id="WP_007089389.1">
    <property type="nucleotide sequence ID" value="NZ_DFMA01000019.1"/>
</dbReference>
<sequence>MFLSSILVAVRRWAYARSVANELYNLDKRDLDDVGISHWQIKDVARKAARDAIA</sequence>
<evidence type="ECO:0000259" key="1">
    <source>
        <dbReference type="Pfam" id="PF06568"/>
    </source>
</evidence>
<protein>
    <recommendedName>
        <fullName evidence="1">YjiS-like domain-containing protein</fullName>
    </recommendedName>
</protein>
<dbReference type="Proteomes" id="UP000219068">
    <property type="component" value="Unassembled WGS sequence"/>
</dbReference>
<gene>
    <name evidence="2" type="ORF">SAMN05428964_101146</name>
</gene>
<proteinExistence type="predicted"/>
<feature type="domain" description="YjiS-like" evidence="1">
    <location>
        <begin position="9"/>
        <end position="40"/>
    </location>
</feature>
<evidence type="ECO:0000313" key="2">
    <source>
        <dbReference type="EMBL" id="SOB89952.1"/>
    </source>
</evidence>
<dbReference type="EMBL" id="OBMM01000001">
    <property type="protein sequence ID" value="SOB89952.1"/>
    <property type="molecule type" value="Genomic_DNA"/>
</dbReference>
<evidence type="ECO:0000313" key="3">
    <source>
        <dbReference type="Proteomes" id="UP000219068"/>
    </source>
</evidence>
<organism evidence="2 3">
    <name type="scientific">Thalassospira xiamenensis</name>
    <dbReference type="NCBI Taxonomy" id="220697"/>
    <lineage>
        <taxon>Bacteria</taxon>
        <taxon>Pseudomonadati</taxon>
        <taxon>Pseudomonadota</taxon>
        <taxon>Alphaproteobacteria</taxon>
        <taxon>Rhodospirillales</taxon>
        <taxon>Thalassospiraceae</taxon>
        <taxon>Thalassospira</taxon>
    </lineage>
</organism>
<dbReference type="Pfam" id="PF06568">
    <property type="entry name" value="YjiS-like"/>
    <property type="match status" value="1"/>
</dbReference>
<accession>A0A285RC20</accession>
<reference evidence="2 3" key="1">
    <citation type="submission" date="2017-08" db="EMBL/GenBank/DDBJ databases">
        <authorList>
            <person name="de Groot N.N."/>
        </authorList>
    </citation>
    <scope>NUCLEOTIDE SEQUENCE [LARGE SCALE GENOMIC DNA]</scope>
    <source>
        <strain evidence="2 3">USBA 78</strain>
    </source>
</reference>
<dbReference type="InterPro" id="IPR009506">
    <property type="entry name" value="YjiS-like"/>
</dbReference>
<name>A0A285RC20_9PROT</name>
<dbReference type="GeneID" id="31930127"/>
<dbReference type="AlphaFoldDB" id="A0A285RC20"/>